<dbReference type="GO" id="GO:0005737">
    <property type="term" value="C:cytoplasm"/>
    <property type="evidence" value="ECO:0007669"/>
    <property type="project" value="UniProtKB-SubCell"/>
</dbReference>
<dbReference type="Proteomes" id="UP000624703">
    <property type="component" value="Unassembled WGS sequence"/>
</dbReference>
<feature type="active site" description="O-(3'-phospho-DNA)-tyrosine intermediate" evidence="9">
    <location>
        <position position="277"/>
    </location>
</feature>
<comment type="subunit">
    <text evidence="9">Forms a cyclic heterotetrameric complex composed of two molecules of XerC and two molecules of XerD.</text>
</comment>
<dbReference type="InterPro" id="IPR011010">
    <property type="entry name" value="DNA_brk_join_enz"/>
</dbReference>
<dbReference type="InterPro" id="IPR002104">
    <property type="entry name" value="Integrase_catalytic"/>
</dbReference>
<dbReference type="SUPFAM" id="SSF47823">
    <property type="entry name" value="lambda integrase-like, N-terminal domain"/>
    <property type="match status" value="1"/>
</dbReference>
<feature type="active site" evidence="9">
    <location>
        <position position="268"/>
    </location>
</feature>
<keyword evidence="7 9" id="KW-0233">DNA recombination</keyword>
<dbReference type="GO" id="GO:0007059">
    <property type="term" value="P:chromosome segregation"/>
    <property type="evidence" value="ECO:0007669"/>
    <property type="project" value="UniProtKB-UniRule"/>
</dbReference>
<comment type="caution">
    <text evidence="12">The sequence shown here is derived from an EMBL/GenBank/DDBJ whole genome shotgun (WGS) entry which is preliminary data.</text>
</comment>
<dbReference type="CDD" id="cd00798">
    <property type="entry name" value="INT_XerDC_C"/>
    <property type="match status" value="1"/>
</dbReference>
<evidence type="ECO:0000259" key="10">
    <source>
        <dbReference type="PROSITE" id="PS51898"/>
    </source>
</evidence>
<evidence type="ECO:0000313" key="12">
    <source>
        <dbReference type="EMBL" id="MBK1791952.1"/>
    </source>
</evidence>
<dbReference type="SUPFAM" id="SSF56349">
    <property type="entry name" value="DNA breaking-rejoining enzymes"/>
    <property type="match status" value="1"/>
</dbReference>
<comment type="function">
    <text evidence="9">Site-specific tyrosine recombinase, which acts by catalyzing the cutting and rejoining of the recombining DNA molecules. The XerC-XerD complex is essential to convert dimers of the bacterial chromosome into monomers to permit their segregation at cell division. It also contributes to the segregational stability of plasmids.</text>
</comment>
<keyword evidence="4 9" id="KW-0159">Chromosome partition</keyword>
<keyword evidence="2 9" id="KW-0963">Cytoplasm</keyword>
<dbReference type="GO" id="GO:0006313">
    <property type="term" value="P:DNA transposition"/>
    <property type="evidence" value="ECO:0007669"/>
    <property type="project" value="UniProtKB-UniRule"/>
</dbReference>
<dbReference type="PANTHER" id="PTHR30349:SF81">
    <property type="entry name" value="TYROSINE RECOMBINASE XERC"/>
    <property type="match status" value="1"/>
</dbReference>
<evidence type="ECO:0000259" key="11">
    <source>
        <dbReference type="PROSITE" id="PS51900"/>
    </source>
</evidence>
<keyword evidence="13" id="KW-1185">Reference proteome</keyword>
<keyword evidence="6 9" id="KW-0238">DNA-binding</keyword>
<evidence type="ECO:0000256" key="4">
    <source>
        <dbReference type="ARBA" id="ARBA00022829"/>
    </source>
</evidence>
<evidence type="ECO:0000256" key="7">
    <source>
        <dbReference type="ARBA" id="ARBA00023172"/>
    </source>
</evidence>
<keyword evidence="5 9" id="KW-0229">DNA integration</keyword>
<evidence type="ECO:0000256" key="1">
    <source>
        <dbReference type="ARBA" id="ARBA00004496"/>
    </source>
</evidence>
<dbReference type="PROSITE" id="PS51900">
    <property type="entry name" value="CB"/>
    <property type="match status" value="1"/>
</dbReference>
<dbReference type="PROSITE" id="PS51898">
    <property type="entry name" value="TYR_RECOMBINASE"/>
    <property type="match status" value="1"/>
</dbReference>
<reference evidence="12" key="1">
    <citation type="submission" date="2021-01" db="EMBL/GenBank/DDBJ databases">
        <title>Modified the classification status of verrucomicrobia.</title>
        <authorList>
            <person name="Feng X."/>
        </authorList>
    </citation>
    <scope>NUCLEOTIDE SEQUENCE</scope>
    <source>
        <strain evidence="12">_KCTC 22039</strain>
    </source>
</reference>
<dbReference type="NCBIfam" id="NF001399">
    <property type="entry name" value="PRK00283.1"/>
    <property type="match status" value="1"/>
</dbReference>
<proteinExistence type="inferred from homology"/>
<feature type="domain" description="Tyr recombinase" evidence="10">
    <location>
        <begin position="107"/>
        <end position="290"/>
    </location>
</feature>
<feature type="active site" evidence="9">
    <location>
        <position position="242"/>
    </location>
</feature>
<dbReference type="InterPro" id="IPR004107">
    <property type="entry name" value="Integrase_SAM-like_N"/>
</dbReference>
<evidence type="ECO:0000256" key="2">
    <source>
        <dbReference type="ARBA" id="ARBA00022490"/>
    </source>
</evidence>
<dbReference type="InterPro" id="IPR023009">
    <property type="entry name" value="Tyrosine_recombinase_XerC/XerD"/>
</dbReference>
<dbReference type="HAMAP" id="MF_01808">
    <property type="entry name" value="Recomb_XerC_XerD"/>
    <property type="match status" value="1"/>
</dbReference>
<evidence type="ECO:0000256" key="9">
    <source>
        <dbReference type="HAMAP-Rule" id="MF_01808"/>
    </source>
</evidence>
<accession>A0A8J7MFA5</accession>
<dbReference type="Pfam" id="PF00589">
    <property type="entry name" value="Phage_integrase"/>
    <property type="match status" value="1"/>
</dbReference>
<evidence type="ECO:0000313" key="13">
    <source>
        <dbReference type="Proteomes" id="UP000624703"/>
    </source>
</evidence>
<evidence type="ECO:0000256" key="5">
    <source>
        <dbReference type="ARBA" id="ARBA00022908"/>
    </source>
</evidence>
<evidence type="ECO:0000256" key="6">
    <source>
        <dbReference type="ARBA" id="ARBA00023125"/>
    </source>
</evidence>
<feature type="domain" description="Core-binding (CB)" evidence="11">
    <location>
        <begin position="1"/>
        <end position="86"/>
    </location>
</feature>
<dbReference type="NCBIfam" id="NF040815">
    <property type="entry name" value="recomb_XerA_Arch"/>
    <property type="match status" value="1"/>
</dbReference>
<gene>
    <name evidence="9" type="primary">xerC</name>
    <name evidence="12" type="ORF">JIN82_12395</name>
</gene>
<sequence length="296" mass="33760">MQREIDLFIRHLAIERGLSEAYQSSVVQSLSFLADFAADRKLTEWRELGVDELREFLKSQSAERGWQPSTQRIVVVHLKIFFRFLQSRGELVSDPAEPLIAPKTTTHLPETMNENQLAQLLESIDTTRSLGKRDRAMLELFYASGLRLSELCGVRLEDIDLDEGIIRVTGKGEKVRLVPVGDQALKAIQRYLASERKELVKSRTASWLFLSIRGGRLSSERVREIVKQRAKLAGFDSKIYPHLLRHSFATHLLQNGADLRVIQEMLGHADIATTQVYTHVDQKGLKSMHQRIHPRG</sequence>
<keyword evidence="3 9" id="KW-0132">Cell division</keyword>
<evidence type="ECO:0000256" key="8">
    <source>
        <dbReference type="ARBA" id="ARBA00023306"/>
    </source>
</evidence>
<feature type="active site" evidence="9">
    <location>
        <position position="171"/>
    </location>
</feature>
<feature type="active site" evidence="9">
    <location>
        <position position="245"/>
    </location>
</feature>
<comment type="subcellular location">
    <subcellularLocation>
        <location evidence="1 9">Cytoplasm</location>
    </subcellularLocation>
</comment>
<dbReference type="Gene3D" id="1.10.443.10">
    <property type="entry name" value="Intergrase catalytic core"/>
    <property type="match status" value="1"/>
</dbReference>
<dbReference type="Gene3D" id="1.10.150.130">
    <property type="match status" value="1"/>
</dbReference>
<dbReference type="GO" id="GO:0051301">
    <property type="term" value="P:cell division"/>
    <property type="evidence" value="ECO:0007669"/>
    <property type="project" value="UniProtKB-KW"/>
</dbReference>
<dbReference type="InterPro" id="IPR010998">
    <property type="entry name" value="Integrase_recombinase_N"/>
</dbReference>
<dbReference type="InterPro" id="IPR044068">
    <property type="entry name" value="CB"/>
</dbReference>
<feature type="active site" evidence="9">
    <location>
        <position position="147"/>
    </location>
</feature>
<evidence type="ECO:0000256" key="3">
    <source>
        <dbReference type="ARBA" id="ARBA00022618"/>
    </source>
</evidence>
<protein>
    <recommendedName>
        <fullName evidence="9">Tyrosine recombinase XerC</fullName>
    </recommendedName>
</protein>
<dbReference type="AlphaFoldDB" id="A0A8J7MFA5"/>
<dbReference type="RefSeq" id="WP_200311967.1">
    <property type="nucleotide sequence ID" value="NZ_JAENIM010000042.1"/>
</dbReference>
<dbReference type="GO" id="GO:0003677">
    <property type="term" value="F:DNA binding"/>
    <property type="evidence" value="ECO:0007669"/>
    <property type="project" value="UniProtKB-UniRule"/>
</dbReference>
<keyword evidence="8 9" id="KW-0131">Cell cycle</keyword>
<comment type="similarity">
    <text evidence="9">Belongs to the 'phage' integrase family. XerC subfamily.</text>
</comment>
<dbReference type="GO" id="GO:0009037">
    <property type="term" value="F:tyrosine-based site-specific recombinase activity"/>
    <property type="evidence" value="ECO:0007669"/>
    <property type="project" value="UniProtKB-UniRule"/>
</dbReference>
<name>A0A8J7MFA5_9BACT</name>
<dbReference type="InterPro" id="IPR050090">
    <property type="entry name" value="Tyrosine_recombinase_XerCD"/>
</dbReference>
<dbReference type="InterPro" id="IPR013762">
    <property type="entry name" value="Integrase-like_cat_sf"/>
</dbReference>
<dbReference type="EMBL" id="JAENIM010000042">
    <property type="protein sequence ID" value="MBK1791952.1"/>
    <property type="molecule type" value="Genomic_DNA"/>
</dbReference>
<dbReference type="Pfam" id="PF02899">
    <property type="entry name" value="Phage_int_SAM_1"/>
    <property type="match status" value="1"/>
</dbReference>
<organism evidence="12 13">
    <name type="scientific">Persicirhabdus sediminis</name>
    <dbReference type="NCBI Taxonomy" id="454144"/>
    <lineage>
        <taxon>Bacteria</taxon>
        <taxon>Pseudomonadati</taxon>
        <taxon>Verrucomicrobiota</taxon>
        <taxon>Verrucomicrobiia</taxon>
        <taxon>Verrucomicrobiales</taxon>
        <taxon>Verrucomicrobiaceae</taxon>
        <taxon>Persicirhabdus</taxon>
    </lineage>
</organism>
<dbReference type="PANTHER" id="PTHR30349">
    <property type="entry name" value="PHAGE INTEGRASE-RELATED"/>
    <property type="match status" value="1"/>
</dbReference>